<dbReference type="FunFam" id="3.30.70.1230:FF:000016">
    <property type="entry name" value="Adenylate/guanylate cyclase domain-containing protein"/>
    <property type="match status" value="1"/>
</dbReference>
<protein>
    <submittedName>
        <fullName evidence="11">Tetratricopeptide repeat protein</fullName>
    </submittedName>
</protein>
<dbReference type="Pfam" id="PF13181">
    <property type="entry name" value="TPR_8"/>
    <property type="match status" value="1"/>
</dbReference>
<dbReference type="InterPro" id="IPR019734">
    <property type="entry name" value="TPR_rpt"/>
</dbReference>
<comment type="subcellular location">
    <subcellularLocation>
        <location evidence="1">Cell envelope</location>
    </subcellularLocation>
</comment>
<dbReference type="Gene3D" id="3.40.50.300">
    <property type="entry name" value="P-loop containing nucleotide triphosphate hydrolases"/>
    <property type="match status" value="1"/>
</dbReference>
<feature type="repeat" description="TPR" evidence="9">
    <location>
        <begin position="795"/>
        <end position="828"/>
    </location>
</feature>
<dbReference type="SUPFAM" id="SSF48452">
    <property type="entry name" value="TPR-like"/>
    <property type="match status" value="2"/>
</dbReference>
<evidence type="ECO:0000256" key="7">
    <source>
        <dbReference type="ARBA" id="ARBA00022989"/>
    </source>
</evidence>
<keyword evidence="9" id="KW-0802">TPR repeat</keyword>
<dbReference type="GO" id="GO:0005737">
    <property type="term" value="C:cytoplasm"/>
    <property type="evidence" value="ECO:0007669"/>
    <property type="project" value="TreeGrafter"/>
</dbReference>
<dbReference type="InterPro" id="IPR011990">
    <property type="entry name" value="TPR-like_helical_dom_sf"/>
</dbReference>
<dbReference type="EMBL" id="DTHG01000084">
    <property type="protein sequence ID" value="HGW92249.1"/>
    <property type="molecule type" value="Genomic_DNA"/>
</dbReference>
<feature type="repeat" description="TPR" evidence="9">
    <location>
        <begin position="835"/>
        <end position="868"/>
    </location>
</feature>
<dbReference type="Pfam" id="PF00211">
    <property type="entry name" value="Guanylate_cyc"/>
    <property type="match status" value="1"/>
</dbReference>
<evidence type="ECO:0000256" key="9">
    <source>
        <dbReference type="PROSITE-ProRule" id="PRU00339"/>
    </source>
</evidence>
<accession>A0A7C4YIV1</accession>
<dbReference type="GO" id="GO:0035556">
    <property type="term" value="P:intracellular signal transduction"/>
    <property type="evidence" value="ECO:0007669"/>
    <property type="project" value="InterPro"/>
</dbReference>
<evidence type="ECO:0000256" key="8">
    <source>
        <dbReference type="ARBA" id="ARBA00023136"/>
    </source>
</evidence>
<evidence type="ECO:0000313" key="11">
    <source>
        <dbReference type="EMBL" id="HGW92249.1"/>
    </source>
</evidence>
<dbReference type="AlphaFoldDB" id="A0A7C4YIV1"/>
<dbReference type="GO" id="GO:0030313">
    <property type="term" value="C:cell envelope"/>
    <property type="evidence" value="ECO:0007669"/>
    <property type="project" value="UniProtKB-SubCell"/>
</dbReference>
<proteinExistence type="inferred from homology"/>
<sequence>MRKEIMGDEKIIDAFKKYLPKRVFEKIISNPDCVRVEGERRFVTILFGDLSGFTSLTEKLEDPEKIVEVVNKYFKRMLEIVEKYEGDVDKFLGDAIMVVFGAPVSHKDDPERAIRAAIEMIEAVKELGKIKTKKGDVEINMSIGINTGEVVALNMGSDKRMEYTVMGDNVNLAARLESVAKAGEIIISDRTYKYVKDAFEFEKLNPVSVKGKEKPIQIYKVKGIKEGKREKFYEIFIDREEELEELRRFREYSFAKEGLKINVYGDFGIGKSTLINRFLQEKGFRVIKISGDKFRRNIPFSSFTNFITDYYGKNIPQNLLDFFEIKEEKEIFKKLKGKFYNYFFEISNVSPLIVFINDYDSVDRITLNSFEEMKISDKKIMIVLESENKIEGWNNIKIEGFNLEKTGELLSKYVNIPLEKKIIDFIYKKSKGNPFFTIQIFEILKSKRFIRKYKGEYRIAKGLSSFYLPESVSGIIIDFLDRLPEELYTLVQYSSVLGNRFDINMIKGIYNISFEKINSIIDSGIKSGVFKKFGEEIEFSSPLFQEAAYSTLFKKRKAELHKKAGYFLEEYLKERIGNYSDILGWHFENAGETEKAIIYYFDTEKRMRYLSEYNTAIQYIQKIEELNRKLRSKKYKIEATIEKGKIYFNTGDVKLSKECFENVLEDKDIDENRRGDISGYYAALLVRTGDVENALIYNKRAIKHYKNAKNRIGEAHTNINMGVIYLNTGRFKDAMECFKNSLDIALKENKLEISGTAYFNIAYINDLTGNIEEAKKNYNLSLDIWKRLKNKKWEEQIYANLGAMFVSTGNYDEGEIYLNQALSIADEIGDIEHRARAHLNLGIIESSRNNFEKALDYYNDAIEYFKSQGMLNEMNICLSNIAEIYEKRCEFDIAIDNYNAAIEGARKTGDRALESYILQKLGDIYFITGKVNLSIDSLNLCAKISKEIGINDFVIDASQTLSRIYLFFGRKDLCEENLFFDENIISNPEILGRFIEAKANLFIENKEYENAINLGNRLIKMGNDLKNQYLRILGLLVNIDAKSSMNIDTSQEIWDAEEILKRNDFPLIRLKLMKLSGRMFLYLGDFTSAFSTFEMGLNETKKKKVIFLELGFYNSLIEAFRFIKREFKIIELSIDAMKTILNLTDGIQEDLRNSFYFTKDVKGIIENGIKYLYEERNLPLAIEFLKGIPDNIREEFLKEIQETDFYKELRNHI</sequence>
<dbReference type="InterPro" id="IPR027417">
    <property type="entry name" value="P-loop_NTPase"/>
</dbReference>
<dbReference type="CDD" id="cd07302">
    <property type="entry name" value="CHD"/>
    <property type="match status" value="1"/>
</dbReference>
<evidence type="ECO:0000256" key="1">
    <source>
        <dbReference type="ARBA" id="ARBA00004196"/>
    </source>
</evidence>
<gene>
    <name evidence="11" type="ORF">ENV67_06905</name>
</gene>
<keyword evidence="5" id="KW-0547">Nucleotide-binding</keyword>
<dbReference type="CDD" id="cd00882">
    <property type="entry name" value="Ras_like_GTPase"/>
    <property type="match status" value="1"/>
</dbReference>
<dbReference type="InterPro" id="IPR029787">
    <property type="entry name" value="Nucleotide_cyclase"/>
</dbReference>
<dbReference type="PROSITE" id="PS50005">
    <property type="entry name" value="TPR"/>
    <property type="match status" value="3"/>
</dbReference>
<dbReference type="GO" id="GO:0005524">
    <property type="term" value="F:ATP binding"/>
    <property type="evidence" value="ECO:0007669"/>
    <property type="project" value="UniProtKB-KW"/>
</dbReference>
<keyword evidence="3" id="KW-1003">Cell membrane</keyword>
<keyword evidence="7" id="KW-1133">Transmembrane helix</keyword>
<evidence type="ECO:0000259" key="10">
    <source>
        <dbReference type="PROSITE" id="PS50125"/>
    </source>
</evidence>
<evidence type="ECO:0000256" key="4">
    <source>
        <dbReference type="ARBA" id="ARBA00022692"/>
    </source>
</evidence>
<dbReference type="Pfam" id="PF13424">
    <property type="entry name" value="TPR_12"/>
    <property type="match status" value="2"/>
</dbReference>
<evidence type="ECO:0000256" key="6">
    <source>
        <dbReference type="ARBA" id="ARBA00022840"/>
    </source>
</evidence>
<dbReference type="SUPFAM" id="SSF52540">
    <property type="entry name" value="P-loop containing nucleoside triphosphate hydrolases"/>
    <property type="match status" value="1"/>
</dbReference>
<feature type="domain" description="Guanylate cyclase" evidence="10">
    <location>
        <begin position="44"/>
        <end position="177"/>
    </location>
</feature>
<comment type="caution">
    <text evidence="11">The sequence shown here is derived from an EMBL/GenBank/DDBJ whole genome shotgun (WGS) entry which is preliminary data.</text>
</comment>
<comment type="similarity">
    <text evidence="2">Belongs to the adenylyl cyclase class-3 family.</text>
</comment>
<keyword evidence="6" id="KW-0067">ATP-binding</keyword>
<dbReference type="PANTHER" id="PTHR16305:SF28">
    <property type="entry name" value="GUANYLATE CYCLASE DOMAIN-CONTAINING PROTEIN"/>
    <property type="match status" value="1"/>
</dbReference>
<evidence type="ECO:0000256" key="3">
    <source>
        <dbReference type="ARBA" id="ARBA00022475"/>
    </source>
</evidence>
<feature type="repeat" description="TPR" evidence="9">
    <location>
        <begin position="715"/>
        <end position="748"/>
    </location>
</feature>
<name>A0A7C4YIV1_UNCW3</name>
<dbReference type="PROSITE" id="PS50125">
    <property type="entry name" value="GUANYLATE_CYCLASE_2"/>
    <property type="match status" value="1"/>
</dbReference>
<dbReference type="GO" id="GO:0009190">
    <property type="term" value="P:cyclic nucleotide biosynthetic process"/>
    <property type="evidence" value="ECO:0007669"/>
    <property type="project" value="InterPro"/>
</dbReference>
<organism evidence="11">
    <name type="scientific">candidate division WOR-3 bacterium</name>
    <dbReference type="NCBI Taxonomy" id="2052148"/>
    <lineage>
        <taxon>Bacteria</taxon>
        <taxon>Bacteria division WOR-3</taxon>
    </lineage>
</organism>
<dbReference type="Gene3D" id="3.30.70.1230">
    <property type="entry name" value="Nucleotide cyclase"/>
    <property type="match status" value="1"/>
</dbReference>
<dbReference type="SMART" id="SM00028">
    <property type="entry name" value="TPR"/>
    <property type="match status" value="8"/>
</dbReference>
<evidence type="ECO:0000256" key="2">
    <source>
        <dbReference type="ARBA" id="ARBA00005381"/>
    </source>
</evidence>
<dbReference type="GO" id="GO:0004016">
    <property type="term" value="F:adenylate cyclase activity"/>
    <property type="evidence" value="ECO:0007669"/>
    <property type="project" value="UniProtKB-ARBA"/>
</dbReference>
<keyword evidence="4" id="KW-0812">Transmembrane</keyword>
<evidence type="ECO:0000256" key="5">
    <source>
        <dbReference type="ARBA" id="ARBA00022741"/>
    </source>
</evidence>
<dbReference type="SMART" id="SM00044">
    <property type="entry name" value="CYCc"/>
    <property type="match status" value="1"/>
</dbReference>
<dbReference type="SUPFAM" id="SSF55073">
    <property type="entry name" value="Nucleotide cyclase"/>
    <property type="match status" value="1"/>
</dbReference>
<reference evidence="11" key="1">
    <citation type="journal article" date="2020" name="mSystems">
        <title>Genome- and Community-Level Interaction Insights into Carbon Utilization and Element Cycling Functions of Hydrothermarchaeota in Hydrothermal Sediment.</title>
        <authorList>
            <person name="Zhou Z."/>
            <person name="Liu Y."/>
            <person name="Xu W."/>
            <person name="Pan J."/>
            <person name="Luo Z.H."/>
            <person name="Li M."/>
        </authorList>
    </citation>
    <scope>NUCLEOTIDE SEQUENCE [LARGE SCALE GENOMIC DNA]</scope>
    <source>
        <strain evidence="11">SpSt-780</strain>
    </source>
</reference>
<dbReference type="Gene3D" id="1.25.40.10">
    <property type="entry name" value="Tetratricopeptide repeat domain"/>
    <property type="match status" value="2"/>
</dbReference>
<dbReference type="InterPro" id="IPR001054">
    <property type="entry name" value="A/G_cyclase"/>
</dbReference>
<dbReference type="PANTHER" id="PTHR16305">
    <property type="entry name" value="TESTICULAR SOLUBLE ADENYLYL CYCLASE"/>
    <property type="match status" value="1"/>
</dbReference>
<keyword evidence="8" id="KW-0472">Membrane</keyword>